<feature type="transmembrane region" description="Helical" evidence="1">
    <location>
        <begin position="45"/>
        <end position="64"/>
    </location>
</feature>
<feature type="transmembrane region" description="Helical" evidence="1">
    <location>
        <begin position="271"/>
        <end position="288"/>
    </location>
</feature>
<organism evidence="2 3">
    <name type="scientific">Maricaulis maris</name>
    <dbReference type="NCBI Taxonomy" id="74318"/>
    <lineage>
        <taxon>Bacteria</taxon>
        <taxon>Pseudomonadati</taxon>
        <taxon>Pseudomonadota</taxon>
        <taxon>Alphaproteobacteria</taxon>
        <taxon>Maricaulales</taxon>
        <taxon>Maricaulaceae</taxon>
        <taxon>Maricaulis</taxon>
    </lineage>
</organism>
<feature type="transmembrane region" description="Helical" evidence="1">
    <location>
        <begin position="136"/>
        <end position="153"/>
    </location>
</feature>
<reference evidence="2 3" key="1">
    <citation type="submission" date="2018-10" db="EMBL/GenBank/DDBJ databases">
        <title>Genomic Encyclopedia of Type Strains, Phase IV (KMG-IV): sequencing the most valuable type-strain genomes for metagenomic binning, comparative biology and taxonomic classification.</title>
        <authorList>
            <person name="Goeker M."/>
        </authorList>
    </citation>
    <scope>NUCLEOTIDE SEQUENCE [LARGE SCALE GENOMIC DNA]</scope>
    <source>
        <strain evidence="2 3">DSM 4734</strain>
    </source>
</reference>
<keyword evidence="1" id="KW-0812">Transmembrane</keyword>
<keyword evidence="1" id="KW-0472">Membrane</keyword>
<comment type="caution">
    <text evidence="2">The sequence shown here is derived from an EMBL/GenBank/DDBJ whole genome shotgun (WGS) entry which is preliminary data.</text>
</comment>
<dbReference type="RefSeq" id="WP_121211731.1">
    <property type="nucleotide sequence ID" value="NZ_RBIM01000005.1"/>
</dbReference>
<proteinExistence type="predicted"/>
<feature type="transmembrane region" description="Helical" evidence="1">
    <location>
        <begin position="6"/>
        <end position="24"/>
    </location>
</feature>
<feature type="transmembrane region" description="Helical" evidence="1">
    <location>
        <begin position="106"/>
        <end position="124"/>
    </location>
</feature>
<keyword evidence="1" id="KW-1133">Transmembrane helix</keyword>
<name>A0A495D2Z3_9PROT</name>
<sequence>MADLNTAVWIFSIIGFLIAAYSIVANDAIQTLGTFLSSNAKRPWYVLWAYACSIIVVVMLWGFFGGNGDIAFDRLNSLPYPDGGVQWWHAIPPLFLLILTRYGIPVSTTFLVLTIFALTGGANTEGVLPKMLTKSALGYIVAISAAFFVYMIISRIFERWIDRTKDAPHNPIWYVAQWAATAFLWAQWLMQDLANIFIFLPRTTELVPVLDDAGLPVLQEGVAVMQTQVTFSPFLLIFATVVMLALHAIIFRNRGGEIQKIVLSKTNSTDIRAATAIDLIYGVILYIFKEVNDVPMSTTWVFLGMLAGREIAIAYIAGLRSKMAALWDVTSDVLRAFLGLIISVVLAIFLPAWARGELGALMSDLPGYVGRALGF</sequence>
<gene>
    <name evidence="2" type="ORF">C7435_2389</name>
</gene>
<feature type="transmembrane region" description="Helical" evidence="1">
    <location>
        <begin position="231"/>
        <end position="251"/>
    </location>
</feature>
<feature type="transmembrane region" description="Helical" evidence="1">
    <location>
        <begin position="333"/>
        <end position="354"/>
    </location>
</feature>
<evidence type="ECO:0000313" key="3">
    <source>
        <dbReference type="Proteomes" id="UP000273675"/>
    </source>
</evidence>
<feature type="transmembrane region" description="Helical" evidence="1">
    <location>
        <begin position="173"/>
        <end position="190"/>
    </location>
</feature>
<dbReference type="OrthoDB" id="246859at2"/>
<dbReference type="AlphaFoldDB" id="A0A495D2Z3"/>
<dbReference type="Proteomes" id="UP000273675">
    <property type="component" value="Unassembled WGS sequence"/>
</dbReference>
<dbReference type="EMBL" id="RBIM01000005">
    <property type="protein sequence ID" value="RKQ96137.1"/>
    <property type="molecule type" value="Genomic_DNA"/>
</dbReference>
<evidence type="ECO:0008006" key="4">
    <source>
        <dbReference type="Google" id="ProtNLM"/>
    </source>
</evidence>
<feature type="transmembrane region" description="Helical" evidence="1">
    <location>
        <begin position="300"/>
        <end position="321"/>
    </location>
</feature>
<accession>A0A495D2Z3</accession>
<evidence type="ECO:0000313" key="2">
    <source>
        <dbReference type="EMBL" id="RKQ96137.1"/>
    </source>
</evidence>
<evidence type="ECO:0000256" key="1">
    <source>
        <dbReference type="SAM" id="Phobius"/>
    </source>
</evidence>
<protein>
    <recommendedName>
        <fullName evidence="4">Phosphate transporter</fullName>
    </recommendedName>
</protein>